<accession>A0A317ZHJ9</accession>
<dbReference type="AlphaFoldDB" id="A0A317ZHJ9"/>
<dbReference type="InParanoid" id="A0A317ZHJ9"/>
<comment type="caution">
    <text evidence="1">The sequence shown here is derived from an EMBL/GenBank/DDBJ whole genome shotgun (WGS) entry which is preliminary data.</text>
</comment>
<dbReference type="EMBL" id="QHJQ01000002">
    <property type="protein sequence ID" value="PXA05184.1"/>
    <property type="molecule type" value="Genomic_DNA"/>
</dbReference>
<protein>
    <submittedName>
        <fullName evidence="1">Uncharacterized protein</fullName>
    </submittedName>
</protein>
<gene>
    <name evidence="1" type="ORF">DDZ13_04280</name>
</gene>
<evidence type="ECO:0000313" key="2">
    <source>
        <dbReference type="Proteomes" id="UP000247099"/>
    </source>
</evidence>
<organism evidence="1 2">
    <name type="scientific">Coraliomargarita sinensis</name>
    <dbReference type="NCBI Taxonomy" id="2174842"/>
    <lineage>
        <taxon>Bacteria</taxon>
        <taxon>Pseudomonadati</taxon>
        <taxon>Verrucomicrobiota</taxon>
        <taxon>Opitutia</taxon>
        <taxon>Puniceicoccales</taxon>
        <taxon>Coraliomargaritaceae</taxon>
        <taxon>Coraliomargarita</taxon>
    </lineage>
</organism>
<name>A0A317ZHJ9_9BACT</name>
<reference evidence="1 2" key="1">
    <citation type="submission" date="2018-05" db="EMBL/GenBank/DDBJ databases">
        <title>Coraliomargarita sinensis sp. nov., isolated from a marine solar saltern.</title>
        <authorList>
            <person name="Zhou L.Y."/>
        </authorList>
    </citation>
    <scope>NUCLEOTIDE SEQUENCE [LARGE SCALE GENOMIC DNA]</scope>
    <source>
        <strain evidence="1 2">WN38</strain>
    </source>
</reference>
<keyword evidence="2" id="KW-1185">Reference proteome</keyword>
<proteinExistence type="predicted"/>
<dbReference type="Proteomes" id="UP000247099">
    <property type="component" value="Unassembled WGS sequence"/>
</dbReference>
<sequence>MGREDCNHPFGEKTSHIDTARVSHEIVSAQNIQNLFENLQLQLLAMCPLKKVEVRRADLFGYTKFD</sequence>
<evidence type="ECO:0000313" key="1">
    <source>
        <dbReference type="EMBL" id="PXA05184.1"/>
    </source>
</evidence>